<dbReference type="CDD" id="cd20687">
    <property type="entry name" value="CdiI_Ykris-like"/>
    <property type="match status" value="1"/>
</dbReference>
<evidence type="ECO:0000313" key="2">
    <source>
        <dbReference type="EMBL" id="PWU45095.1"/>
    </source>
</evidence>
<dbReference type="AlphaFoldDB" id="A0A317JWS6"/>
<dbReference type="Pfam" id="PF18593">
    <property type="entry name" value="CdiI_2"/>
    <property type="match status" value="1"/>
</dbReference>
<sequence length="97" mass="11246">MEFETVVYLAQSYFHQDYDLLAPTPLDLVRMFVAKEHPATANQLRQELDQLIAEDASEEDIRALWMGTARSSYDPTRHGSSYREWLRQMREVAGPPS</sequence>
<proteinExistence type="predicted"/>
<keyword evidence="3" id="KW-1185">Reference proteome</keyword>
<evidence type="ECO:0000259" key="1">
    <source>
        <dbReference type="Pfam" id="PF18593"/>
    </source>
</evidence>
<feature type="domain" description="CdiI immunity protein" evidence="1">
    <location>
        <begin position="2"/>
        <end position="91"/>
    </location>
</feature>
<dbReference type="EMBL" id="QGSV01000269">
    <property type="protein sequence ID" value="PWU45095.1"/>
    <property type="molecule type" value="Genomic_DNA"/>
</dbReference>
<organism evidence="2 3">
    <name type="scientific">Micromonospora globispora</name>
    <dbReference type="NCBI Taxonomy" id="1450148"/>
    <lineage>
        <taxon>Bacteria</taxon>
        <taxon>Bacillati</taxon>
        <taxon>Actinomycetota</taxon>
        <taxon>Actinomycetes</taxon>
        <taxon>Micromonosporales</taxon>
        <taxon>Micromonosporaceae</taxon>
        <taxon>Micromonospora</taxon>
    </lineage>
</organism>
<dbReference type="Proteomes" id="UP000245683">
    <property type="component" value="Unassembled WGS sequence"/>
</dbReference>
<evidence type="ECO:0000313" key="3">
    <source>
        <dbReference type="Proteomes" id="UP000245683"/>
    </source>
</evidence>
<accession>A0A317JWS6</accession>
<protein>
    <recommendedName>
        <fullName evidence="1">CdiI immunity protein domain-containing protein</fullName>
    </recommendedName>
</protein>
<reference evidence="3" key="1">
    <citation type="submission" date="2018-05" db="EMBL/GenBank/DDBJ databases">
        <title>Micromonospora globispora sp. nov. and Micromonospora rugosa sp. nov., isolated from marine sediment.</title>
        <authorList>
            <person name="Carro L."/>
            <person name="Aysel V."/>
            <person name="Cetin D."/>
            <person name="Igual J.M."/>
            <person name="Klenk H.-P."/>
            <person name="Trujillo M.E."/>
            <person name="Sahin N."/>
        </authorList>
    </citation>
    <scope>NUCLEOTIDE SEQUENCE [LARGE SCALE GENOMIC DNA]</scope>
    <source>
        <strain evidence="3">S2904</strain>
    </source>
</reference>
<name>A0A317JWS6_9ACTN</name>
<gene>
    <name evidence="2" type="ORF">DLJ46_22680</name>
</gene>
<dbReference type="RefSeq" id="WP_109946633.1">
    <property type="nucleotide sequence ID" value="NZ_QGGF01000481.1"/>
</dbReference>
<comment type="caution">
    <text evidence="2">The sequence shown here is derived from an EMBL/GenBank/DDBJ whole genome shotgun (WGS) entry which is preliminary data.</text>
</comment>
<dbReference type="InterPro" id="IPR041129">
    <property type="entry name" value="CdiI_2"/>
</dbReference>
<dbReference type="OrthoDB" id="4827963at2"/>